<gene>
    <name evidence="1" type="ORF">MtrDRAFT_AC155884g11v2</name>
</gene>
<sequence length="87" mass="10158">MFFGKNSWCSSYYYEWEVELVPTDRGLLIECHWIMLACAEYRHMDNTQAQEIFPEIGNGDGVGSTLHDEDRENNPCPLDLPTNMWLI</sequence>
<dbReference type="AlphaFoldDB" id="A2Q3I8"/>
<organism evidence="1">
    <name type="scientific">Medicago truncatula</name>
    <name type="common">Barrel medic</name>
    <name type="synonym">Medicago tribuloides</name>
    <dbReference type="NCBI Taxonomy" id="3880"/>
    <lineage>
        <taxon>Eukaryota</taxon>
        <taxon>Viridiplantae</taxon>
        <taxon>Streptophyta</taxon>
        <taxon>Embryophyta</taxon>
        <taxon>Tracheophyta</taxon>
        <taxon>Spermatophyta</taxon>
        <taxon>Magnoliopsida</taxon>
        <taxon>eudicotyledons</taxon>
        <taxon>Gunneridae</taxon>
        <taxon>Pentapetalae</taxon>
        <taxon>rosids</taxon>
        <taxon>fabids</taxon>
        <taxon>Fabales</taxon>
        <taxon>Fabaceae</taxon>
        <taxon>Papilionoideae</taxon>
        <taxon>50 kb inversion clade</taxon>
        <taxon>NPAAA clade</taxon>
        <taxon>Hologalegina</taxon>
        <taxon>IRL clade</taxon>
        <taxon>Trifolieae</taxon>
        <taxon>Medicago</taxon>
    </lineage>
</organism>
<name>A2Q3I8_MEDTR</name>
<accession>A2Q3I8</accession>
<reference evidence="1" key="2">
    <citation type="submission" date="2007-03" db="EMBL/GenBank/DDBJ databases">
        <authorList>
            <consortium name="The International Medicago Genome Annotation Group"/>
        </authorList>
    </citation>
    <scope>NUCLEOTIDE SEQUENCE</scope>
</reference>
<proteinExistence type="predicted"/>
<evidence type="ECO:0000313" key="1">
    <source>
        <dbReference type="EMBL" id="ABN08197.1"/>
    </source>
</evidence>
<dbReference type="EMBL" id="AC155884">
    <property type="protein sequence ID" value="ABN08197.1"/>
    <property type="molecule type" value="Genomic_DNA"/>
</dbReference>
<reference evidence="1" key="1">
    <citation type="submission" date="2005-02" db="EMBL/GenBank/DDBJ databases">
        <authorList>
            <person name="Town C.D."/>
        </authorList>
    </citation>
    <scope>NUCLEOTIDE SEQUENCE</scope>
</reference>
<protein>
    <submittedName>
        <fullName evidence="1">Uncharacterized protein</fullName>
    </submittedName>
</protein>